<comment type="caution">
    <text evidence="2">The sequence shown here is derived from an EMBL/GenBank/DDBJ whole genome shotgun (WGS) entry which is preliminary data.</text>
</comment>
<keyword evidence="1" id="KW-0472">Membrane</keyword>
<dbReference type="AlphaFoldDB" id="A0AAN5DG42"/>
<accession>A0AAN5DG42</accession>
<keyword evidence="3" id="KW-1185">Reference proteome</keyword>
<gene>
    <name evidence="2" type="ORF">PMAYCL1PPCAC_32087</name>
</gene>
<sequence length="96" mass="10586">EYRFQSSHYSLLFACSRAPDSSLLALALGAFVFLPILSIGMPHSIHFAACNTGSSTAPNGQFTQALRSSFTTRVTTRREDREIDLGVIIAPFKNEY</sequence>
<feature type="transmembrane region" description="Helical" evidence="1">
    <location>
        <begin position="21"/>
        <end position="41"/>
    </location>
</feature>
<evidence type="ECO:0000256" key="1">
    <source>
        <dbReference type="SAM" id="Phobius"/>
    </source>
</evidence>
<evidence type="ECO:0000313" key="2">
    <source>
        <dbReference type="EMBL" id="GMR61892.1"/>
    </source>
</evidence>
<protein>
    <submittedName>
        <fullName evidence="2">Uncharacterized protein</fullName>
    </submittedName>
</protein>
<keyword evidence="1" id="KW-1133">Transmembrane helix</keyword>
<feature type="non-terminal residue" evidence="2">
    <location>
        <position position="1"/>
    </location>
</feature>
<evidence type="ECO:0000313" key="3">
    <source>
        <dbReference type="Proteomes" id="UP001328107"/>
    </source>
</evidence>
<proteinExistence type="predicted"/>
<name>A0AAN5DG42_9BILA</name>
<keyword evidence="1" id="KW-0812">Transmembrane</keyword>
<dbReference type="Proteomes" id="UP001328107">
    <property type="component" value="Unassembled WGS sequence"/>
</dbReference>
<organism evidence="2 3">
    <name type="scientific">Pristionchus mayeri</name>
    <dbReference type="NCBI Taxonomy" id="1317129"/>
    <lineage>
        <taxon>Eukaryota</taxon>
        <taxon>Metazoa</taxon>
        <taxon>Ecdysozoa</taxon>
        <taxon>Nematoda</taxon>
        <taxon>Chromadorea</taxon>
        <taxon>Rhabditida</taxon>
        <taxon>Rhabditina</taxon>
        <taxon>Diplogasteromorpha</taxon>
        <taxon>Diplogasteroidea</taxon>
        <taxon>Neodiplogasteridae</taxon>
        <taxon>Pristionchus</taxon>
    </lineage>
</organism>
<dbReference type="EMBL" id="BTRK01000006">
    <property type="protein sequence ID" value="GMR61892.1"/>
    <property type="molecule type" value="Genomic_DNA"/>
</dbReference>
<reference evidence="3" key="1">
    <citation type="submission" date="2022-10" db="EMBL/GenBank/DDBJ databases">
        <title>Genome assembly of Pristionchus species.</title>
        <authorList>
            <person name="Yoshida K."/>
            <person name="Sommer R.J."/>
        </authorList>
    </citation>
    <scope>NUCLEOTIDE SEQUENCE [LARGE SCALE GENOMIC DNA]</scope>
    <source>
        <strain evidence="3">RS5460</strain>
    </source>
</reference>